<reference evidence="1" key="1">
    <citation type="submission" date="2020-10" db="EMBL/GenBank/DDBJ databases">
        <title>Connecting structure to function with the recovery of over 1000 high-quality activated sludge metagenome-assembled genomes encoding full-length rRNA genes using long-read sequencing.</title>
        <authorList>
            <person name="Singleton C.M."/>
            <person name="Petriglieri F."/>
            <person name="Kristensen J.M."/>
            <person name="Kirkegaard R.H."/>
            <person name="Michaelsen T.Y."/>
            <person name="Andersen M.H."/>
            <person name="Karst S.M."/>
            <person name="Dueholm M.S."/>
            <person name="Nielsen P.H."/>
            <person name="Albertsen M."/>
        </authorList>
    </citation>
    <scope>NUCLEOTIDE SEQUENCE</scope>
    <source>
        <strain evidence="1">Hirt_18-Q3-R61-65_BATAC.395</strain>
    </source>
</reference>
<proteinExistence type="predicted"/>
<dbReference type="Proteomes" id="UP000886689">
    <property type="component" value="Unassembled WGS sequence"/>
</dbReference>
<sequence>MGDTPWAFGCGQFFCRGGARAKYAQAAAVTDSSRILLCIDFSEGQTSHTQAADSTPGFLQVLVHNFTNIPHSAQNARSQRTFRTLIDAALMPLWLGIAFAV</sequence>
<dbReference type="EMBL" id="JADJUC010000028">
    <property type="protein sequence ID" value="MBK8525190.1"/>
    <property type="molecule type" value="Genomic_DNA"/>
</dbReference>
<dbReference type="AlphaFoldDB" id="A0A9D7K2F9"/>
<accession>A0A9D7K2F9</accession>
<protein>
    <submittedName>
        <fullName evidence="1">Uncharacterized protein</fullName>
    </submittedName>
</protein>
<organism evidence="1 2">
    <name type="scientific">Candidatus Proximibacter danicus</name>
    <dbReference type="NCBI Taxonomy" id="2954365"/>
    <lineage>
        <taxon>Bacteria</taxon>
        <taxon>Pseudomonadati</taxon>
        <taxon>Pseudomonadota</taxon>
        <taxon>Betaproteobacteria</taxon>
        <taxon>Candidatus Proximibacter</taxon>
    </lineage>
</organism>
<comment type="caution">
    <text evidence="1">The sequence shown here is derived from an EMBL/GenBank/DDBJ whole genome shotgun (WGS) entry which is preliminary data.</text>
</comment>
<gene>
    <name evidence="1" type="ORF">IPL58_14835</name>
</gene>
<evidence type="ECO:0000313" key="1">
    <source>
        <dbReference type="EMBL" id="MBK8525190.1"/>
    </source>
</evidence>
<evidence type="ECO:0000313" key="2">
    <source>
        <dbReference type="Proteomes" id="UP000886689"/>
    </source>
</evidence>
<name>A0A9D7K2F9_9PROT</name>